<dbReference type="STRING" id="2903.R1EIP6"/>
<reference evidence="9" key="2">
    <citation type="submission" date="2024-10" db="UniProtKB">
        <authorList>
            <consortium name="EnsemblProtists"/>
        </authorList>
    </citation>
    <scope>IDENTIFICATION</scope>
</reference>
<evidence type="ECO:0000256" key="1">
    <source>
        <dbReference type="ARBA" id="ARBA00004613"/>
    </source>
</evidence>
<evidence type="ECO:0000313" key="10">
    <source>
        <dbReference type="Proteomes" id="UP000013827"/>
    </source>
</evidence>
<evidence type="ECO:0000256" key="5">
    <source>
        <dbReference type="ARBA" id="ARBA00023157"/>
    </source>
</evidence>
<dbReference type="OMA" id="WGFRIAD"/>
<evidence type="ECO:0000256" key="7">
    <source>
        <dbReference type="SAM" id="Phobius"/>
    </source>
</evidence>
<proteinExistence type="predicted"/>
<dbReference type="InterPro" id="IPR043504">
    <property type="entry name" value="Peptidase_S1_PA_chymotrypsin"/>
</dbReference>
<dbReference type="HOGENOM" id="CLU_006842_7_1_1"/>
<dbReference type="PANTHER" id="PTHR24264:SF65">
    <property type="entry name" value="SRCR DOMAIN-CONTAINING PROTEIN"/>
    <property type="match status" value="1"/>
</dbReference>
<evidence type="ECO:0000256" key="3">
    <source>
        <dbReference type="ARBA" id="ARBA00022670"/>
    </source>
</evidence>
<evidence type="ECO:0000313" key="9">
    <source>
        <dbReference type="EnsemblProtists" id="EOD22851"/>
    </source>
</evidence>
<dbReference type="InterPro" id="IPR001254">
    <property type="entry name" value="Trypsin_dom"/>
</dbReference>
<dbReference type="eggNOG" id="KOG3627">
    <property type="taxonomic scope" value="Eukaryota"/>
</dbReference>
<dbReference type="RefSeq" id="XP_005775280.1">
    <property type="nucleotide sequence ID" value="XM_005775223.1"/>
</dbReference>
<sequence length="349" mass="36747">MLALAHSTTGVTPCELPPVTARIVGGAPAAPQQYPWLVSFRQGPGEGNHFCGGTLIAPQWVLTAAHCTPVTGNPLKVSVGLHYRGNDANDRIFEVDFLRRHPEWNDDFVNGADLMLIRLKEPVNGDWCGGPCDPIAALDGPGATERQDEGTCLKIAGWGLLSEGGLGAYSLQEATVPVVGQPTCSSNYNFPIPDTMICAGYAEGEIDSCQGDSGGPLFGYAPGGGYSLVGIVSFGNGCAQAGFPGVYTRVASYRGWILAQLGDAEGQPGDMPGSDRDADVQEEVDWVTIFIAIAVTCVILGVAILAYVAWATCVARRRSQRAAAVAAMNVRGWQNGANHPNAPRPKPRP</sequence>
<keyword evidence="7" id="KW-1133">Transmembrane helix</keyword>
<dbReference type="SUPFAM" id="SSF50494">
    <property type="entry name" value="Trypsin-like serine proteases"/>
    <property type="match status" value="1"/>
</dbReference>
<keyword evidence="3 6" id="KW-0645">Protease</keyword>
<organism evidence="9 10">
    <name type="scientific">Emiliania huxleyi (strain CCMP1516)</name>
    <dbReference type="NCBI Taxonomy" id="280463"/>
    <lineage>
        <taxon>Eukaryota</taxon>
        <taxon>Haptista</taxon>
        <taxon>Haptophyta</taxon>
        <taxon>Prymnesiophyceae</taxon>
        <taxon>Isochrysidales</taxon>
        <taxon>Noelaerhabdaceae</taxon>
        <taxon>Emiliania</taxon>
    </lineage>
</organism>
<dbReference type="InterPro" id="IPR033116">
    <property type="entry name" value="TRYPSIN_SER"/>
</dbReference>
<dbReference type="KEGG" id="ehx:EMIHUDRAFT_349549"/>
<dbReference type="InterPro" id="IPR018114">
    <property type="entry name" value="TRYPSIN_HIS"/>
</dbReference>
<dbReference type="PROSITE" id="PS00134">
    <property type="entry name" value="TRYPSIN_HIS"/>
    <property type="match status" value="1"/>
</dbReference>
<feature type="domain" description="Peptidase S1" evidence="8">
    <location>
        <begin position="23"/>
        <end position="262"/>
    </location>
</feature>
<dbReference type="PROSITE" id="PS50240">
    <property type="entry name" value="TRYPSIN_DOM"/>
    <property type="match status" value="1"/>
</dbReference>
<accession>A0A0D3JH66</accession>
<dbReference type="GO" id="GO:0006508">
    <property type="term" value="P:proteolysis"/>
    <property type="evidence" value="ECO:0007669"/>
    <property type="project" value="UniProtKB-KW"/>
</dbReference>
<keyword evidence="7" id="KW-0812">Transmembrane</keyword>
<feature type="transmembrane region" description="Helical" evidence="7">
    <location>
        <begin position="286"/>
        <end position="310"/>
    </location>
</feature>
<protein>
    <recommendedName>
        <fullName evidence="8">Peptidase S1 domain-containing protein</fullName>
    </recommendedName>
</protein>
<keyword evidence="5" id="KW-1015">Disulfide bond</keyword>
<dbReference type="SMART" id="SM00020">
    <property type="entry name" value="Tryp_SPc"/>
    <property type="match status" value="1"/>
</dbReference>
<keyword evidence="10" id="KW-1185">Reference proteome</keyword>
<dbReference type="AlphaFoldDB" id="A0A0D3JH66"/>
<dbReference type="PRINTS" id="PR00722">
    <property type="entry name" value="CHYMOTRYPSIN"/>
</dbReference>
<dbReference type="PANTHER" id="PTHR24264">
    <property type="entry name" value="TRYPSIN-RELATED"/>
    <property type="match status" value="1"/>
</dbReference>
<evidence type="ECO:0000256" key="4">
    <source>
        <dbReference type="ARBA" id="ARBA00022801"/>
    </source>
</evidence>
<dbReference type="CDD" id="cd00190">
    <property type="entry name" value="Tryp_SPc"/>
    <property type="match status" value="1"/>
</dbReference>
<dbReference type="Proteomes" id="UP000013827">
    <property type="component" value="Unassembled WGS sequence"/>
</dbReference>
<keyword evidence="7" id="KW-0472">Membrane</keyword>
<dbReference type="EnsemblProtists" id="EOD22851">
    <property type="protein sequence ID" value="EOD22851"/>
    <property type="gene ID" value="EMIHUDRAFT_349549"/>
</dbReference>
<dbReference type="PROSITE" id="PS00135">
    <property type="entry name" value="TRYPSIN_SER"/>
    <property type="match status" value="1"/>
</dbReference>
<dbReference type="InterPro" id="IPR009003">
    <property type="entry name" value="Peptidase_S1_PA"/>
</dbReference>
<dbReference type="FunFam" id="2.40.10.10:FF:000002">
    <property type="entry name" value="Transmembrane protease serine"/>
    <property type="match status" value="1"/>
</dbReference>
<dbReference type="Gene3D" id="2.40.10.10">
    <property type="entry name" value="Trypsin-like serine proteases"/>
    <property type="match status" value="1"/>
</dbReference>
<dbReference type="InterPro" id="IPR001314">
    <property type="entry name" value="Peptidase_S1A"/>
</dbReference>
<keyword evidence="4 6" id="KW-0378">Hydrolase</keyword>
<reference evidence="10" key="1">
    <citation type="journal article" date="2013" name="Nature">
        <title>Pan genome of the phytoplankton Emiliania underpins its global distribution.</title>
        <authorList>
            <person name="Read B.A."/>
            <person name="Kegel J."/>
            <person name="Klute M.J."/>
            <person name="Kuo A."/>
            <person name="Lefebvre S.C."/>
            <person name="Maumus F."/>
            <person name="Mayer C."/>
            <person name="Miller J."/>
            <person name="Monier A."/>
            <person name="Salamov A."/>
            <person name="Young J."/>
            <person name="Aguilar M."/>
            <person name="Claverie J.M."/>
            <person name="Frickenhaus S."/>
            <person name="Gonzalez K."/>
            <person name="Herman E.K."/>
            <person name="Lin Y.C."/>
            <person name="Napier J."/>
            <person name="Ogata H."/>
            <person name="Sarno A.F."/>
            <person name="Shmutz J."/>
            <person name="Schroeder D."/>
            <person name="de Vargas C."/>
            <person name="Verret F."/>
            <person name="von Dassow P."/>
            <person name="Valentin K."/>
            <person name="Van de Peer Y."/>
            <person name="Wheeler G."/>
            <person name="Dacks J.B."/>
            <person name="Delwiche C.F."/>
            <person name="Dyhrman S.T."/>
            <person name="Glockner G."/>
            <person name="John U."/>
            <person name="Richards T."/>
            <person name="Worden A.Z."/>
            <person name="Zhang X."/>
            <person name="Grigoriev I.V."/>
            <person name="Allen A.E."/>
            <person name="Bidle K."/>
            <person name="Borodovsky M."/>
            <person name="Bowler C."/>
            <person name="Brownlee C."/>
            <person name="Cock J.M."/>
            <person name="Elias M."/>
            <person name="Gladyshev V.N."/>
            <person name="Groth M."/>
            <person name="Guda C."/>
            <person name="Hadaegh A."/>
            <person name="Iglesias-Rodriguez M.D."/>
            <person name="Jenkins J."/>
            <person name="Jones B.M."/>
            <person name="Lawson T."/>
            <person name="Leese F."/>
            <person name="Lindquist E."/>
            <person name="Lobanov A."/>
            <person name="Lomsadze A."/>
            <person name="Malik S.B."/>
            <person name="Marsh M.E."/>
            <person name="Mackinder L."/>
            <person name="Mock T."/>
            <person name="Mueller-Roeber B."/>
            <person name="Pagarete A."/>
            <person name="Parker M."/>
            <person name="Probert I."/>
            <person name="Quesneville H."/>
            <person name="Raines C."/>
            <person name="Rensing S.A."/>
            <person name="Riano-Pachon D.M."/>
            <person name="Richier S."/>
            <person name="Rokitta S."/>
            <person name="Shiraiwa Y."/>
            <person name="Soanes D.M."/>
            <person name="van der Giezen M."/>
            <person name="Wahlund T.M."/>
            <person name="Williams B."/>
            <person name="Wilson W."/>
            <person name="Wolfe G."/>
            <person name="Wurch L.L."/>
        </authorList>
    </citation>
    <scope>NUCLEOTIDE SEQUENCE</scope>
</reference>
<keyword evidence="2" id="KW-0964">Secreted</keyword>
<dbReference type="InterPro" id="IPR050127">
    <property type="entry name" value="Serine_Proteases_S1"/>
</dbReference>
<dbReference type="PaxDb" id="2903-EOD22851"/>
<dbReference type="GO" id="GO:0005615">
    <property type="term" value="C:extracellular space"/>
    <property type="evidence" value="ECO:0007669"/>
    <property type="project" value="TreeGrafter"/>
</dbReference>
<evidence type="ECO:0000256" key="6">
    <source>
        <dbReference type="RuleBase" id="RU363034"/>
    </source>
</evidence>
<dbReference type="Pfam" id="PF00089">
    <property type="entry name" value="Trypsin"/>
    <property type="match status" value="1"/>
</dbReference>
<evidence type="ECO:0000259" key="8">
    <source>
        <dbReference type="PROSITE" id="PS50240"/>
    </source>
</evidence>
<comment type="subcellular location">
    <subcellularLocation>
        <location evidence="1">Secreted</location>
    </subcellularLocation>
</comment>
<evidence type="ECO:0000256" key="2">
    <source>
        <dbReference type="ARBA" id="ARBA00022525"/>
    </source>
</evidence>
<name>A0A0D3JH66_EMIH1</name>
<dbReference type="GO" id="GO:0004252">
    <property type="term" value="F:serine-type endopeptidase activity"/>
    <property type="evidence" value="ECO:0007669"/>
    <property type="project" value="InterPro"/>
</dbReference>
<dbReference type="GeneID" id="17268398"/>
<keyword evidence="6" id="KW-0720">Serine protease</keyword>